<feature type="region of interest" description="Disordered" evidence="1">
    <location>
        <begin position="93"/>
        <end position="215"/>
    </location>
</feature>
<proteinExistence type="predicted"/>
<feature type="region of interest" description="Disordered" evidence="1">
    <location>
        <begin position="1"/>
        <end position="68"/>
    </location>
</feature>
<dbReference type="EMBL" id="KN817587">
    <property type="protein sequence ID" value="KJA18584.1"/>
    <property type="molecule type" value="Genomic_DNA"/>
</dbReference>
<dbReference type="AlphaFoldDB" id="A0A0D2NI10"/>
<keyword evidence="3" id="KW-1185">Reference proteome</keyword>
<organism evidence="2 3">
    <name type="scientific">Hypholoma sublateritium (strain FD-334 SS-4)</name>
    <dbReference type="NCBI Taxonomy" id="945553"/>
    <lineage>
        <taxon>Eukaryota</taxon>
        <taxon>Fungi</taxon>
        <taxon>Dikarya</taxon>
        <taxon>Basidiomycota</taxon>
        <taxon>Agaricomycotina</taxon>
        <taxon>Agaricomycetes</taxon>
        <taxon>Agaricomycetidae</taxon>
        <taxon>Agaricales</taxon>
        <taxon>Agaricineae</taxon>
        <taxon>Strophariaceae</taxon>
        <taxon>Hypholoma</taxon>
    </lineage>
</organism>
<evidence type="ECO:0000313" key="3">
    <source>
        <dbReference type="Proteomes" id="UP000054270"/>
    </source>
</evidence>
<gene>
    <name evidence="2" type="ORF">HYPSUDRAFT_950691</name>
</gene>
<protein>
    <submittedName>
        <fullName evidence="2">Uncharacterized protein</fullName>
    </submittedName>
</protein>
<feature type="compositionally biased region" description="Pro residues" evidence="1">
    <location>
        <begin position="171"/>
        <end position="183"/>
    </location>
</feature>
<sequence length="251" mass="27387">MDVTPIEPSGTVPVKPEEAPSITLPPHTLPDLPVPNEGETKPAADATQEMETTTTTAPTTAPEETRNEVKVEVKLDVKLEIKPEVVLEHSQPKLALEYQPGPSPSLPHISVNAPQRTGDNIDVKMDNVESPKPSAVFSNNSAGSSPKPSPVINDYGRNLPTGPRYGGRSPPRGPRYRPMPPSQLPTNSHQFTPRGPRRDYRSSTSSYSNPTMKSGVPLPQIPRYVKEKALQPQIDLETEVNCYLVTLISLH</sequence>
<reference evidence="3" key="1">
    <citation type="submission" date="2014-04" db="EMBL/GenBank/DDBJ databases">
        <title>Evolutionary Origins and Diversification of the Mycorrhizal Mutualists.</title>
        <authorList>
            <consortium name="DOE Joint Genome Institute"/>
            <consortium name="Mycorrhizal Genomics Consortium"/>
            <person name="Kohler A."/>
            <person name="Kuo A."/>
            <person name="Nagy L.G."/>
            <person name="Floudas D."/>
            <person name="Copeland A."/>
            <person name="Barry K.W."/>
            <person name="Cichocki N."/>
            <person name="Veneault-Fourrey C."/>
            <person name="LaButti K."/>
            <person name="Lindquist E.A."/>
            <person name="Lipzen A."/>
            <person name="Lundell T."/>
            <person name="Morin E."/>
            <person name="Murat C."/>
            <person name="Riley R."/>
            <person name="Ohm R."/>
            <person name="Sun H."/>
            <person name="Tunlid A."/>
            <person name="Henrissat B."/>
            <person name="Grigoriev I.V."/>
            <person name="Hibbett D.S."/>
            <person name="Martin F."/>
        </authorList>
    </citation>
    <scope>NUCLEOTIDE SEQUENCE [LARGE SCALE GENOMIC DNA]</scope>
    <source>
        <strain evidence="3">FD-334 SS-4</strain>
    </source>
</reference>
<feature type="compositionally biased region" description="Polar residues" evidence="1">
    <location>
        <begin position="136"/>
        <end position="146"/>
    </location>
</feature>
<name>A0A0D2NI10_HYPSF</name>
<dbReference type="Proteomes" id="UP000054270">
    <property type="component" value="Unassembled WGS sequence"/>
</dbReference>
<evidence type="ECO:0000256" key="1">
    <source>
        <dbReference type="SAM" id="MobiDB-lite"/>
    </source>
</evidence>
<feature type="compositionally biased region" description="Low complexity" evidence="1">
    <location>
        <begin position="43"/>
        <end position="62"/>
    </location>
</feature>
<accession>A0A0D2NI10</accession>
<feature type="compositionally biased region" description="Basic and acidic residues" evidence="1">
    <location>
        <begin position="119"/>
        <end position="129"/>
    </location>
</feature>
<evidence type="ECO:0000313" key="2">
    <source>
        <dbReference type="EMBL" id="KJA18584.1"/>
    </source>
</evidence>